<dbReference type="Proteomes" id="UP000078542">
    <property type="component" value="Unassembled WGS sequence"/>
</dbReference>
<organism evidence="9 10">
    <name type="scientific">Cyphomyrmex costatus</name>
    <dbReference type="NCBI Taxonomy" id="456900"/>
    <lineage>
        <taxon>Eukaryota</taxon>
        <taxon>Metazoa</taxon>
        <taxon>Ecdysozoa</taxon>
        <taxon>Arthropoda</taxon>
        <taxon>Hexapoda</taxon>
        <taxon>Insecta</taxon>
        <taxon>Pterygota</taxon>
        <taxon>Neoptera</taxon>
        <taxon>Endopterygota</taxon>
        <taxon>Hymenoptera</taxon>
        <taxon>Apocrita</taxon>
        <taxon>Aculeata</taxon>
        <taxon>Formicoidea</taxon>
        <taxon>Formicidae</taxon>
        <taxon>Myrmicinae</taxon>
        <taxon>Cyphomyrmex</taxon>
    </lineage>
</organism>
<dbReference type="GO" id="GO:0005886">
    <property type="term" value="C:plasma membrane"/>
    <property type="evidence" value="ECO:0007669"/>
    <property type="project" value="UniProtKB-SubCell"/>
</dbReference>
<dbReference type="GO" id="GO:0008049">
    <property type="term" value="P:male courtship behavior"/>
    <property type="evidence" value="ECO:0007669"/>
    <property type="project" value="TreeGrafter"/>
</dbReference>
<comment type="function">
    <text evidence="8">Gustatory receptor which mediates acceptance or avoidance behavior, depending on its substrates.</text>
</comment>
<evidence type="ECO:0000313" key="9">
    <source>
        <dbReference type="EMBL" id="KYN03759.1"/>
    </source>
</evidence>
<gene>
    <name evidence="9" type="ORF">ALC62_05456</name>
</gene>
<evidence type="ECO:0000256" key="1">
    <source>
        <dbReference type="ARBA" id="ARBA00004651"/>
    </source>
</evidence>
<evidence type="ECO:0000256" key="8">
    <source>
        <dbReference type="RuleBase" id="RU363108"/>
    </source>
</evidence>
<dbReference type="GO" id="GO:0030425">
    <property type="term" value="C:dendrite"/>
    <property type="evidence" value="ECO:0007669"/>
    <property type="project" value="TreeGrafter"/>
</dbReference>
<comment type="subcellular location">
    <subcellularLocation>
        <location evidence="1 8">Cell membrane</location>
        <topology evidence="1 8">Multi-pass membrane protein</topology>
    </subcellularLocation>
</comment>
<evidence type="ECO:0000256" key="6">
    <source>
        <dbReference type="ARBA" id="ARBA00023170"/>
    </source>
</evidence>
<evidence type="ECO:0000256" key="5">
    <source>
        <dbReference type="ARBA" id="ARBA00023136"/>
    </source>
</evidence>
<dbReference type="GO" id="GO:0007635">
    <property type="term" value="P:chemosensory behavior"/>
    <property type="evidence" value="ECO:0007669"/>
    <property type="project" value="TreeGrafter"/>
</dbReference>
<dbReference type="STRING" id="456900.A0A195CUE2"/>
<feature type="transmembrane region" description="Helical" evidence="8">
    <location>
        <begin position="370"/>
        <end position="397"/>
    </location>
</feature>
<feature type="transmembrane region" description="Helical" evidence="8">
    <location>
        <begin position="264"/>
        <end position="283"/>
    </location>
</feature>
<feature type="transmembrane region" description="Helical" evidence="8">
    <location>
        <begin position="172"/>
        <end position="197"/>
    </location>
</feature>
<dbReference type="Pfam" id="PF08395">
    <property type="entry name" value="7tm_7"/>
    <property type="match status" value="1"/>
</dbReference>
<dbReference type="EMBL" id="KQ977305">
    <property type="protein sequence ID" value="KYN03759.1"/>
    <property type="molecule type" value="Genomic_DNA"/>
</dbReference>
<evidence type="ECO:0000256" key="7">
    <source>
        <dbReference type="ARBA" id="ARBA00023224"/>
    </source>
</evidence>
<comment type="similarity">
    <text evidence="8">Belongs to the insect chemoreceptor superfamily. Gustatory receptor (GR) family.</text>
</comment>
<feature type="transmembrane region" description="Helical" evidence="8">
    <location>
        <begin position="303"/>
        <end position="322"/>
    </location>
</feature>
<keyword evidence="4 8" id="KW-1133">Transmembrane helix</keyword>
<accession>A0A195CUE2</accession>
<keyword evidence="3 8" id="KW-0812">Transmembrane</keyword>
<evidence type="ECO:0000313" key="10">
    <source>
        <dbReference type="Proteomes" id="UP000078542"/>
    </source>
</evidence>
<keyword evidence="5 8" id="KW-0472">Membrane</keyword>
<protein>
    <recommendedName>
        <fullName evidence="8">Gustatory receptor</fullName>
    </recommendedName>
</protein>
<dbReference type="InterPro" id="IPR013604">
    <property type="entry name" value="7TM_chemorcpt"/>
</dbReference>
<keyword evidence="2 8" id="KW-1003">Cell membrane</keyword>
<proteinExistence type="inferred from homology"/>
<reference evidence="9 10" key="1">
    <citation type="submission" date="2016-03" db="EMBL/GenBank/DDBJ databases">
        <title>Cyphomyrmex costatus WGS genome.</title>
        <authorList>
            <person name="Nygaard S."/>
            <person name="Hu H."/>
            <person name="Boomsma J."/>
            <person name="Zhang G."/>
        </authorList>
    </citation>
    <scope>NUCLEOTIDE SEQUENCE [LARGE SCALE GENOMIC DNA]</scope>
    <source>
        <strain evidence="9">MS0001</strain>
        <tissue evidence="9">Whole body</tissue>
    </source>
</reference>
<evidence type="ECO:0000256" key="2">
    <source>
        <dbReference type="ARBA" id="ARBA00022475"/>
    </source>
</evidence>
<name>A0A195CUE2_9HYME</name>
<dbReference type="GO" id="GO:0030424">
    <property type="term" value="C:axon"/>
    <property type="evidence" value="ECO:0007669"/>
    <property type="project" value="TreeGrafter"/>
</dbReference>
<keyword evidence="7 8" id="KW-0807">Transducer</keyword>
<dbReference type="GO" id="GO:0043025">
    <property type="term" value="C:neuronal cell body"/>
    <property type="evidence" value="ECO:0007669"/>
    <property type="project" value="TreeGrafter"/>
</dbReference>
<dbReference type="AlphaFoldDB" id="A0A195CUE2"/>
<feature type="transmembrane region" description="Helical" evidence="8">
    <location>
        <begin position="99"/>
        <end position="115"/>
    </location>
</feature>
<evidence type="ECO:0000256" key="3">
    <source>
        <dbReference type="ARBA" id="ARBA00022692"/>
    </source>
</evidence>
<feature type="transmembrane region" description="Helical" evidence="8">
    <location>
        <begin position="59"/>
        <end position="78"/>
    </location>
</feature>
<dbReference type="PANTHER" id="PTHR21143:SF133">
    <property type="entry name" value="GUSTATORY AND PHEROMONE RECEPTOR 32A-RELATED"/>
    <property type="match status" value="1"/>
</dbReference>
<evidence type="ECO:0000256" key="4">
    <source>
        <dbReference type="ARBA" id="ARBA00022989"/>
    </source>
</evidence>
<dbReference type="GO" id="GO:0050909">
    <property type="term" value="P:sensory perception of taste"/>
    <property type="evidence" value="ECO:0007669"/>
    <property type="project" value="InterPro"/>
</dbReference>
<dbReference type="PANTHER" id="PTHR21143">
    <property type="entry name" value="INVERTEBRATE GUSTATORY RECEPTOR"/>
    <property type="match status" value="1"/>
</dbReference>
<feature type="transmembrane region" description="Helical" evidence="8">
    <location>
        <begin position="149"/>
        <end position="166"/>
    </location>
</feature>
<sequence length="416" mass="48658">MFHSKFQGYKDKKKGNIWQLFRATNFESLMYPCFTFCRILGIFPYKIKASTIKPCKPYYILSIIVICIFCVYEIKNLYDLNFTNNFMLKGIPVKLERNCFYILSGLTTVITFLLSGPRMRLLQTILMVSLSLSKESYRNLSKLVHAKDIFGFFYIAVQVPIFYYNLQFDALHQIFVIYIYLLVFEMDMLYMNCVCILKACFKQINDSLVYLRTLMTNDGPYLLRITYHKQRNSFLLIQLKALIKQHLVISSTVQMLTRIFSLQLLSTIILTFIEVTFNLYFYLVRLQEEASLNNLAKQIYDDIFITIVTYDIVKILLIVWACETGKNQALVINTTVHEMYNSTKDKEIRYELQLFSMQLMHRKNIFSAKVFIVDATLLTAMVGGVVTYILILLQFLLMSNICNGIPLIYLKGIISQ</sequence>
<keyword evidence="10" id="KW-1185">Reference proteome</keyword>
<keyword evidence="6 8" id="KW-0675">Receptor</keyword>
<dbReference type="GO" id="GO:0007165">
    <property type="term" value="P:signal transduction"/>
    <property type="evidence" value="ECO:0007669"/>
    <property type="project" value="UniProtKB-KW"/>
</dbReference>